<organism evidence="10 11">
    <name type="scientific">Entomortierella chlamydospora</name>
    <dbReference type="NCBI Taxonomy" id="101097"/>
    <lineage>
        <taxon>Eukaryota</taxon>
        <taxon>Fungi</taxon>
        <taxon>Fungi incertae sedis</taxon>
        <taxon>Mucoromycota</taxon>
        <taxon>Mortierellomycotina</taxon>
        <taxon>Mortierellomycetes</taxon>
        <taxon>Mortierellales</taxon>
        <taxon>Mortierellaceae</taxon>
        <taxon>Entomortierella</taxon>
    </lineage>
</organism>
<keyword evidence="3" id="KW-0813">Transport</keyword>
<keyword evidence="5 9" id="KW-1133">Transmembrane helix</keyword>
<evidence type="ECO:0000256" key="5">
    <source>
        <dbReference type="ARBA" id="ARBA00022989"/>
    </source>
</evidence>
<keyword evidence="6 9" id="KW-0472">Membrane</keyword>
<dbReference type="InterPro" id="IPR052187">
    <property type="entry name" value="MFSD1"/>
</dbReference>
<evidence type="ECO:0008006" key="12">
    <source>
        <dbReference type="Google" id="ProtNLM"/>
    </source>
</evidence>
<protein>
    <recommendedName>
        <fullName evidence="12">Mfs transporter</fullName>
    </recommendedName>
</protein>
<evidence type="ECO:0000256" key="4">
    <source>
        <dbReference type="ARBA" id="ARBA00022692"/>
    </source>
</evidence>
<feature type="transmembrane region" description="Helical" evidence="9">
    <location>
        <begin position="275"/>
        <end position="293"/>
    </location>
</feature>
<evidence type="ECO:0000256" key="1">
    <source>
        <dbReference type="ARBA" id="ARBA00004155"/>
    </source>
</evidence>
<comment type="caution">
    <text evidence="10">The sequence shown here is derived from an EMBL/GenBank/DDBJ whole genome shotgun (WGS) entry which is preliminary data.</text>
</comment>
<feature type="compositionally biased region" description="Acidic residues" evidence="8">
    <location>
        <begin position="67"/>
        <end position="80"/>
    </location>
</feature>
<dbReference type="InterPro" id="IPR036259">
    <property type="entry name" value="MFS_trans_sf"/>
</dbReference>
<feature type="region of interest" description="Disordered" evidence="8">
    <location>
        <begin position="31"/>
        <end position="80"/>
    </location>
</feature>
<reference evidence="10" key="1">
    <citation type="journal article" date="2020" name="Fungal Divers.">
        <title>Resolving the Mortierellaceae phylogeny through synthesis of multi-gene phylogenetics and phylogenomics.</title>
        <authorList>
            <person name="Vandepol N."/>
            <person name="Liber J."/>
            <person name="Desiro A."/>
            <person name="Na H."/>
            <person name="Kennedy M."/>
            <person name="Barry K."/>
            <person name="Grigoriev I.V."/>
            <person name="Miller A.N."/>
            <person name="O'Donnell K."/>
            <person name="Stajich J.E."/>
            <person name="Bonito G."/>
        </authorList>
    </citation>
    <scope>NUCLEOTIDE SEQUENCE</scope>
    <source>
        <strain evidence="10">NRRL 2769</strain>
    </source>
</reference>
<feature type="compositionally biased region" description="Basic and acidic residues" evidence="8">
    <location>
        <begin position="56"/>
        <end position="66"/>
    </location>
</feature>
<evidence type="ECO:0000313" key="11">
    <source>
        <dbReference type="Proteomes" id="UP000703661"/>
    </source>
</evidence>
<keyword evidence="4 9" id="KW-0812">Transmembrane</keyword>
<dbReference type="Proteomes" id="UP000703661">
    <property type="component" value="Unassembled WGS sequence"/>
</dbReference>
<evidence type="ECO:0000256" key="2">
    <source>
        <dbReference type="ARBA" id="ARBA00008335"/>
    </source>
</evidence>
<gene>
    <name evidence="10" type="ORF">BGZ80_010377</name>
</gene>
<dbReference type="SUPFAM" id="SSF103473">
    <property type="entry name" value="MFS general substrate transporter"/>
    <property type="match status" value="1"/>
</dbReference>
<comment type="similarity">
    <text evidence="2">Belongs to the major facilitator superfamily.</text>
</comment>
<comment type="subcellular location">
    <subcellularLocation>
        <location evidence="1">Lysosome membrane</location>
        <topology evidence="1">Multi-pass membrane protein</topology>
    </subcellularLocation>
</comment>
<evidence type="ECO:0000256" key="7">
    <source>
        <dbReference type="ARBA" id="ARBA00023228"/>
    </source>
</evidence>
<dbReference type="PANTHER" id="PTHR23512:SF3">
    <property type="entry name" value="MAJOR FACILITATOR SUPERFAMILY DOMAIN-CONTAINING PROTEIN 1"/>
    <property type="match status" value="1"/>
</dbReference>
<evidence type="ECO:0000313" key="10">
    <source>
        <dbReference type="EMBL" id="KAG0014552.1"/>
    </source>
</evidence>
<dbReference type="PANTHER" id="PTHR23512">
    <property type="entry name" value="MAJOR FACILITATOR SUPERFAMILY DOMAIN-CONTAINING PROTEIN 1"/>
    <property type="match status" value="1"/>
</dbReference>
<name>A0A9P6MUZ3_9FUNG</name>
<evidence type="ECO:0000256" key="9">
    <source>
        <dbReference type="SAM" id="Phobius"/>
    </source>
</evidence>
<feature type="transmembrane region" description="Helical" evidence="9">
    <location>
        <begin position="116"/>
        <end position="133"/>
    </location>
</feature>
<keyword evidence="11" id="KW-1185">Reference proteome</keyword>
<accession>A0A9P6MUZ3</accession>
<evidence type="ECO:0000256" key="6">
    <source>
        <dbReference type="ARBA" id="ARBA00023136"/>
    </source>
</evidence>
<sequence>MGAAMAVGLYDPILSKSRKSEEFDLEVLHDSSGALSSRNGKKTSDSDLGSGPEVRLGYDRAPRESVEGESDDDMDDDGEDQDAFVKMRRPNTAKGDSPFRQCVEFLGGVFDYSQSFWVLFVMTFLVVGIQVPFNSIHAGFLQMRWYPGDPQKAAQVMTVPDLLSAILVLPIGFFVDHYGQKSWLFMLAGLIIGFSHFILGLVSISTPVPMLMALGIASAIGATITSTIPVLVKSHQIAAAYGLSSSAMNLAFTIFPLIVAKLMTVDPTVYTNVEIFFSLCGFCGFFLAARLRCLDIHGHLDRRELDNKIEFDK</sequence>
<evidence type="ECO:0000256" key="8">
    <source>
        <dbReference type="SAM" id="MobiDB-lite"/>
    </source>
</evidence>
<evidence type="ECO:0000256" key="3">
    <source>
        <dbReference type="ARBA" id="ARBA00022448"/>
    </source>
</evidence>
<feature type="transmembrane region" description="Helical" evidence="9">
    <location>
        <begin position="182"/>
        <end position="204"/>
    </location>
</feature>
<keyword evidence="7" id="KW-0458">Lysosome</keyword>
<dbReference type="AlphaFoldDB" id="A0A9P6MUZ3"/>
<feature type="transmembrane region" description="Helical" evidence="9">
    <location>
        <begin position="210"/>
        <end position="232"/>
    </location>
</feature>
<proteinExistence type="inferred from homology"/>
<dbReference type="EMBL" id="JAAAID010000715">
    <property type="protein sequence ID" value="KAG0014552.1"/>
    <property type="molecule type" value="Genomic_DNA"/>
</dbReference>
<feature type="transmembrane region" description="Helical" evidence="9">
    <location>
        <begin position="239"/>
        <end position="263"/>
    </location>
</feature>
<dbReference type="Gene3D" id="1.20.1250.20">
    <property type="entry name" value="MFS general substrate transporter like domains"/>
    <property type="match status" value="1"/>
</dbReference>
<feature type="transmembrane region" description="Helical" evidence="9">
    <location>
        <begin position="153"/>
        <end position="175"/>
    </location>
</feature>